<sequence length="339" mass="39312">MQLGEYFSHYNHQIQMSGIPAYINSLLWGKNADYFREPLRASAPCISFFAMQVVRFILILALIAIWGLNFYINVKKCFMYLNFWALTFTLLYMLCIFTSSGRQVIERQLHALNKLEDADKSSGWKRAVFFHSTAWPLVVTSVVLFSVYLRQDQLCATQLDFGFAEWRRDVVFIATYFPIFVLTIDLGMNKLVISHKHIITTLFIFLAYLFGAWVGQQIQRRPIYAAHLAFKRDFTNDYDYSDVRHKNYDGQNLIDFTYCKDSYLHDHWVHVPGGDDDNFYVVDWSKNLWKTLGLGLGTLVATHLVLTLLTQLRWASYSKGEKKEEGLLSNAGGPLVQQQ</sequence>
<gene>
    <name evidence="2" type="ORF">FGO68_gene15938</name>
</gene>
<comment type="caution">
    <text evidence="2">The sequence shown here is derived from an EMBL/GenBank/DDBJ whole genome shotgun (WGS) entry which is preliminary data.</text>
</comment>
<evidence type="ECO:0000313" key="2">
    <source>
        <dbReference type="EMBL" id="TNV77050.1"/>
    </source>
</evidence>
<feature type="transmembrane region" description="Helical" evidence="1">
    <location>
        <begin position="288"/>
        <end position="309"/>
    </location>
</feature>
<protein>
    <submittedName>
        <fullName evidence="2">Uncharacterized protein</fullName>
    </submittedName>
</protein>
<reference evidence="2" key="1">
    <citation type="submission" date="2019-06" db="EMBL/GenBank/DDBJ databases">
        <authorList>
            <person name="Zheng W."/>
        </authorList>
    </citation>
    <scope>NUCLEOTIDE SEQUENCE</scope>
    <source>
        <strain evidence="2">QDHG01</strain>
    </source>
</reference>
<evidence type="ECO:0000313" key="3">
    <source>
        <dbReference type="Proteomes" id="UP000785679"/>
    </source>
</evidence>
<keyword evidence="1" id="KW-0812">Transmembrane</keyword>
<organism evidence="2 3">
    <name type="scientific">Halteria grandinella</name>
    <dbReference type="NCBI Taxonomy" id="5974"/>
    <lineage>
        <taxon>Eukaryota</taxon>
        <taxon>Sar</taxon>
        <taxon>Alveolata</taxon>
        <taxon>Ciliophora</taxon>
        <taxon>Intramacronucleata</taxon>
        <taxon>Spirotrichea</taxon>
        <taxon>Stichotrichia</taxon>
        <taxon>Sporadotrichida</taxon>
        <taxon>Halteriidae</taxon>
        <taxon>Halteria</taxon>
    </lineage>
</organism>
<feature type="transmembrane region" description="Helical" evidence="1">
    <location>
        <begin position="53"/>
        <end position="72"/>
    </location>
</feature>
<keyword evidence="1" id="KW-1133">Transmembrane helix</keyword>
<feature type="transmembrane region" description="Helical" evidence="1">
    <location>
        <begin position="78"/>
        <end position="97"/>
    </location>
</feature>
<evidence type="ECO:0000256" key="1">
    <source>
        <dbReference type="SAM" id="Phobius"/>
    </source>
</evidence>
<dbReference type="OrthoDB" id="10568295at2759"/>
<dbReference type="AlphaFoldDB" id="A0A8J8NMX7"/>
<dbReference type="Proteomes" id="UP000785679">
    <property type="component" value="Unassembled WGS sequence"/>
</dbReference>
<keyword evidence="1" id="KW-0472">Membrane</keyword>
<dbReference type="EMBL" id="RRYP01012526">
    <property type="protein sequence ID" value="TNV77050.1"/>
    <property type="molecule type" value="Genomic_DNA"/>
</dbReference>
<feature type="transmembrane region" description="Helical" evidence="1">
    <location>
        <begin position="198"/>
        <end position="215"/>
    </location>
</feature>
<name>A0A8J8NMX7_HALGN</name>
<accession>A0A8J8NMX7</accession>
<keyword evidence="3" id="KW-1185">Reference proteome</keyword>
<feature type="transmembrane region" description="Helical" evidence="1">
    <location>
        <begin position="128"/>
        <end position="149"/>
    </location>
</feature>
<proteinExistence type="predicted"/>
<feature type="transmembrane region" description="Helical" evidence="1">
    <location>
        <begin position="169"/>
        <end position="186"/>
    </location>
</feature>